<sequence>MMVQEKCDLYKLEIYGLNQTSYSNNLLVELKQYLRNDLKLKFSNLEYNPQSQATVIFFQYKSDYDSARHVFSRKVQWRTFHFSIDSKPVEKSPTCDKKLVVPSPTSSEEKKPDPSSVAHSNNNGTKEQTSQKLEEYIQTNVPLLSVPYETQLKGKQEHVLSTYANLFKQYINFKQLHTFQTFMRTKYGEGRPFMFGGVVPSPGPDEEEGEWNMLELSVGTDVETNAISVGFPISDDPNLKTPVQVIPLRDVYNRHCFNIPKKFVTATEIIEKIIRSSGLQISSNSGNSMGVWHQVCYRLHSKITGAGTINEKVTPQLMIIFQIRPGYKLTPEIIDYISDIILDEVLSQNTVQSLGLLIQYNTKIEKVLFVTDSAHNLNSNLVVQCIPYVMTQVGCMDSLPHSHLYDVMILFERLEPNVSHDQVQLGFKFNDKLRLIEQSRVEAARLETERQETLARLRAEAKQAAAEAKQAAAEAKQAAAAAPVPTSAEVKSEVKETPVSGATNNHIVDINCSTGILGGSLINVSSNSHPTLAATGHLLAPPHLLPRATYWHHHTCCHGLLIGTITLAATCHICVFNVYLKEGL</sequence>
<reference evidence="4" key="1">
    <citation type="submission" date="2025-08" db="UniProtKB">
        <authorList>
            <consortium name="RefSeq"/>
        </authorList>
    </citation>
    <scope>IDENTIFICATION</scope>
</reference>
<dbReference type="STRING" id="121845.A0A3Q0J3B9"/>
<proteinExistence type="predicted"/>
<organism evidence="3 4">
    <name type="scientific">Diaphorina citri</name>
    <name type="common">Asian citrus psyllid</name>
    <dbReference type="NCBI Taxonomy" id="121845"/>
    <lineage>
        <taxon>Eukaryota</taxon>
        <taxon>Metazoa</taxon>
        <taxon>Ecdysozoa</taxon>
        <taxon>Arthropoda</taxon>
        <taxon>Hexapoda</taxon>
        <taxon>Insecta</taxon>
        <taxon>Pterygota</taxon>
        <taxon>Neoptera</taxon>
        <taxon>Paraneoptera</taxon>
        <taxon>Hemiptera</taxon>
        <taxon>Sternorrhyncha</taxon>
        <taxon>Psylloidea</taxon>
        <taxon>Psyllidae</taxon>
        <taxon>Diaphorininae</taxon>
        <taxon>Diaphorina</taxon>
    </lineage>
</organism>
<feature type="compositionally biased region" description="Basic and acidic residues" evidence="2">
    <location>
        <begin position="87"/>
        <end position="99"/>
    </location>
</feature>
<protein>
    <submittedName>
        <fullName evidence="4">Uncharacterized protein LOC103511765</fullName>
    </submittedName>
</protein>
<evidence type="ECO:0000313" key="4">
    <source>
        <dbReference type="RefSeq" id="XP_026681230.1"/>
    </source>
</evidence>
<dbReference type="PANTHER" id="PTHR45904:SF2">
    <property type="entry name" value="TRNA (URACIL-5-)-METHYLTRANSFERASE HOMOLOG A"/>
    <property type="match status" value="1"/>
</dbReference>
<dbReference type="KEGG" id="dci:103511765"/>
<name>A0A3Q0J3B9_DIACI</name>
<dbReference type="PANTHER" id="PTHR45904">
    <property type="entry name" value="TRNA (URACIL-5-)-METHYLTRANSFERASE"/>
    <property type="match status" value="1"/>
</dbReference>
<dbReference type="Proteomes" id="UP000079169">
    <property type="component" value="Unplaced"/>
</dbReference>
<feature type="coiled-coil region" evidence="1">
    <location>
        <begin position="436"/>
        <end position="481"/>
    </location>
</feature>
<feature type="region of interest" description="Disordered" evidence="2">
    <location>
        <begin position="87"/>
        <end position="131"/>
    </location>
</feature>
<dbReference type="GO" id="GO:0003723">
    <property type="term" value="F:RNA binding"/>
    <property type="evidence" value="ECO:0007669"/>
    <property type="project" value="TreeGrafter"/>
</dbReference>
<feature type="compositionally biased region" description="Polar residues" evidence="2">
    <location>
        <begin position="117"/>
        <end position="131"/>
    </location>
</feature>
<keyword evidence="3" id="KW-1185">Reference proteome</keyword>
<dbReference type="PaxDb" id="121845-A0A3Q0J3B9"/>
<evidence type="ECO:0000313" key="3">
    <source>
        <dbReference type="Proteomes" id="UP000079169"/>
    </source>
</evidence>
<evidence type="ECO:0000256" key="1">
    <source>
        <dbReference type="SAM" id="Coils"/>
    </source>
</evidence>
<evidence type="ECO:0000256" key="2">
    <source>
        <dbReference type="SAM" id="MobiDB-lite"/>
    </source>
</evidence>
<dbReference type="RefSeq" id="XP_026681230.1">
    <property type="nucleotide sequence ID" value="XM_026825429.1"/>
</dbReference>
<accession>A0A3Q0J3B9</accession>
<dbReference type="GeneID" id="103511765"/>
<dbReference type="InterPro" id="IPR045850">
    <property type="entry name" value="TRM2_met"/>
</dbReference>
<dbReference type="AlphaFoldDB" id="A0A3Q0J3B9"/>
<gene>
    <name evidence="4" type="primary">LOC103511765</name>
</gene>
<keyword evidence="1" id="KW-0175">Coiled coil</keyword>